<feature type="compositionally biased region" description="Basic and acidic residues" evidence="1">
    <location>
        <begin position="54"/>
        <end position="78"/>
    </location>
</feature>
<evidence type="ECO:0000256" key="1">
    <source>
        <dbReference type="SAM" id="MobiDB-lite"/>
    </source>
</evidence>
<dbReference type="AlphaFoldDB" id="A0A3P6R492"/>
<feature type="region of interest" description="Disordered" evidence="1">
    <location>
        <begin position="48"/>
        <end position="115"/>
    </location>
</feature>
<organism evidence="2 3">
    <name type="scientific">Cylicostephanus goldi</name>
    <name type="common">Nematode worm</name>
    <dbReference type="NCBI Taxonomy" id="71465"/>
    <lineage>
        <taxon>Eukaryota</taxon>
        <taxon>Metazoa</taxon>
        <taxon>Ecdysozoa</taxon>
        <taxon>Nematoda</taxon>
        <taxon>Chromadorea</taxon>
        <taxon>Rhabditida</taxon>
        <taxon>Rhabditina</taxon>
        <taxon>Rhabditomorpha</taxon>
        <taxon>Strongyloidea</taxon>
        <taxon>Strongylidae</taxon>
        <taxon>Cylicostephanus</taxon>
    </lineage>
</organism>
<accession>A0A3P6R492</accession>
<proteinExistence type="predicted"/>
<dbReference type="EMBL" id="UYRV01002167">
    <property type="protein sequence ID" value="VDK48215.1"/>
    <property type="molecule type" value="Genomic_DNA"/>
</dbReference>
<dbReference type="OrthoDB" id="10558540at2759"/>
<keyword evidence="3" id="KW-1185">Reference proteome</keyword>
<evidence type="ECO:0000313" key="3">
    <source>
        <dbReference type="Proteomes" id="UP000271889"/>
    </source>
</evidence>
<gene>
    <name evidence="2" type="ORF">CGOC_LOCUS1218</name>
</gene>
<protein>
    <submittedName>
        <fullName evidence="2">Uncharacterized protein</fullName>
    </submittedName>
</protein>
<feature type="compositionally biased region" description="Polar residues" evidence="1">
    <location>
        <begin position="84"/>
        <end position="94"/>
    </location>
</feature>
<evidence type="ECO:0000313" key="2">
    <source>
        <dbReference type="EMBL" id="VDK48215.1"/>
    </source>
</evidence>
<dbReference type="Proteomes" id="UP000271889">
    <property type="component" value="Unassembled WGS sequence"/>
</dbReference>
<name>A0A3P6R492_CYLGO</name>
<sequence length="115" mass="13102">MRVRRDRLEIKGVGEFDPVILCMRLKINTEDWQGLPLENWISAFKNKKNLPGLESERESEKEPPEKESAEKEIGKENENEAGGSYSQAVCGQKSSTDEDGFVLRRIRMGSNEDKS</sequence>
<reference evidence="2 3" key="1">
    <citation type="submission" date="2018-11" db="EMBL/GenBank/DDBJ databases">
        <authorList>
            <consortium name="Pathogen Informatics"/>
        </authorList>
    </citation>
    <scope>NUCLEOTIDE SEQUENCE [LARGE SCALE GENOMIC DNA]</scope>
</reference>